<evidence type="ECO:0000313" key="5">
    <source>
        <dbReference type="Proteomes" id="UP000015388"/>
    </source>
</evidence>
<dbReference type="InterPro" id="IPR002641">
    <property type="entry name" value="PNPLA_dom"/>
</dbReference>
<dbReference type="KEGG" id="cmd:B841_04255"/>
<feature type="domain" description="PNPLA" evidence="3">
    <location>
        <begin position="9"/>
        <end position="180"/>
    </location>
</feature>
<dbReference type="SUPFAM" id="SSF52151">
    <property type="entry name" value="FabD/lysophospholipase-like"/>
    <property type="match status" value="1"/>
</dbReference>
<dbReference type="CDD" id="cd07208">
    <property type="entry name" value="Pat_hypo_Ecoli_yjju_like"/>
    <property type="match status" value="1"/>
</dbReference>
<keyword evidence="1 2" id="KW-0443">Lipid metabolism</keyword>
<evidence type="ECO:0000259" key="3">
    <source>
        <dbReference type="PROSITE" id="PS51635"/>
    </source>
</evidence>
<sequence>MIDASDVALVIEGGGMRGSYTAAPVVSLIREGVDVGWVGGISAGSSHTLNYLSRDAERARISFTDFAAFPEFGGWGSLARGTGYFNAEYIYERSGDADLPFDFTAYAEHPAQVHIEAVQAATGQTVVWNRADMATATDVNVRVRASSTLPVVMNMPVIDGEPYVDGAMGTSGGLLIDAAERAGYSKFLVIMSRPRDYWKPEVTRPQAVRRVLRRWPAVAEAQINRPAIYNEAKRRILELENQGRAKVFFPEVMPVSTGERRVKRLRLAFEAGQEQTRREWSALEKFLAT</sequence>
<dbReference type="STRING" id="1224163.B841_04255"/>
<dbReference type="eggNOG" id="COG4667">
    <property type="taxonomic scope" value="Bacteria"/>
</dbReference>
<protein>
    <submittedName>
        <fullName evidence="4">Phospholipase</fullName>
    </submittedName>
</protein>
<name>S5ST55_9CORY</name>
<gene>
    <name evidence="4" type="ORF">B841_04255</name>
</gene>
<dbReference type="PROSITE" id="PS51635">
    <property type="entry name" value="PNPLA"/>
    <property type="match status" value="1"/>
</dbReference>
<dbReference type="HOGENOM" id="CLU_048271_1_1_11"/>
<dbReference type="InterPro" id="IPR037483">
    <property type="entry name" value="YjjU-like"/>
</dbReference>
<keyword evidence="2" id="KW-0442">Lipid degradation</keyword>
<dbReference type="Proteomes" id="UP000015388">
    <property type="component" value="Chromosome"/>
</dbReference>
<proteinExistence type="predicted"/>
<dbReference type="GO" id="GO:0016042">
    <property type="term" value="P:lipid catabolic process"/>
    <property type="evidence" value="ECO:0007669"/>
    <property type="project" value="UniProtKB-UniRule"/>
</dbReference>
<dbReference type="Pfam" id="PF01734">
    <property type="entry name" value="Patatin"/>
    <property type="match status" value="1"/>
</dbReference>
<keyword evidence="2" id="KW-0378">Hydrolase</keyword>
<feature type="short sequence motif" description="DGA/G" evidence="2">
    <location>
        <begin position="165"/>
        <end position="167"/>
    </location>
</feature>
<dbReference type="OrthoDB" id="9802424at2"/>
<organism evidence="4 5">
    <name type="scientific">Corynebacterium maris DSM 45190</name>
    <dbReference type="NCBI Taxonomy" id="1224163"/>
    <lineage>
        <taxon>Bacteria</taxon>
        <taxon>Bacillati</taxon>
        <taxon>Actinomycetota</taxon>
        <taxon>Actinomycetes</taxon>
        <taxon>Mycobacteriales</taxon>
        <taxon>Corynebacteriaceae</taxon>
        <taxon>Corynebacterium</taxon>
    </lineage>
</organism>
<dbReference type="AlphaFoldDB" id="S5ST55"/>
<reference evidence="4 5" key="1">
    <citation type="submission" date="2012-11" db="EMBL/GenBank/DDBJ databases">
        <title>The complete genome sequence of Corynebacterium maris Coryn-1 (=DSM 45190).</title>
        <authorList>
            <person name="Schaffert L."/>
            <person name="Albersmeier A."/>
            <person name="Kalinowski J."/>
            <person name="Ruckert C."/>
        </authorList>
    </citation>
    <scope>NUCLEOTIDE SEQUENCE [LARGE SCALE GENOMIC DNA]</scope>
    <source>
        <strain evidence="5">Coryn-1</strain>
    </source>
</reference>
<feature type="short sequence motif" description="GXGXXG" evidence="2">
    <location>
        <begin position="13"/>
        <end position="18"/>
    </location>
</feature>
<dbReference type="InterPro" id="IPR045943">
    <property type="entry name" value="DUF6363"/>
</dbReference>
<accession>S5ST55</accession>
<dbReference type="InterPro" id="IPR016035">
    <property type="entry name" value="Acyl_Trfase/lysoPLipase"/>
</dbReference>
<dbReference type="Gene3D" id="3.40.1090.10">
    <property type="entry name" value="Cytosolic phospholipase A2 catalytic domain"/>
    <property type="match status" value="1"/>
</dbReference>
<evidence type="ECO:0000313" key="4">
    <source>
        <dbReference type="EMBL" id="AGS34334.1"/>
    </source>
</evidence>
<feature type="active site" description="Proton acceptor" evidence="2">
    <location>
        <position position="165"/>
    </location>
</feature>
<feature type="active site" description="Nucleophile" evidence="2">
    <location>
        <position position="42"/>
    </location>
</feature>
<dbReference type="EMBL" id="CP003924">
    <property type="protein sequence ID" value="AGS34334.1"/>
    <property type="molecule type" value="Genomic_DNA"/>
</dbReference>
<keyword evidence="5" id="KW-1185">Reference proteome</keyword>
<dbReference type="Pfam" id="PF19890">
    <property type="entry name" value="DUF6363"/>
    <property type="match status" value="1"/>
</dbReference>
<feature type="short sequence motif" description="GXSXG" evidence="2">
    <location>
        <begin position="40"/>
        <end position="44"/>
    </location>
</feature>
<evidence type="ECO:0000256" key="2">
    <source>
        <dbReference type="PROSITE-ProRule" id="PRU01161"/>
    </source>
</evidence>
<dbReference type="PATRIC" id="fig|1224163.3.peg.851"/>
<dbReference type="GO" id="GO:0016787">
    <property type="term" value="F:hydrolase activity"/>
    <property type="evidence" value="ECO:0007669"/>
    <property type="project" value="UniProtKB-UniRule"/>
</dbReference>
<dbReference type="RefSeq" id="WP_020934267.1">
    <property type="nucleotide sequence ID" value="NC_021915.1"/>
</dbReference>
<evidence type="ECO:0000256" key="1">
    <source>
        <dbReference type="ARBA" id="ARBA00023098"/>
    </source>
</evidence>